<proteinExistence type="predicted"/>
<name>V2XN74_MONRO</name>
<evidence type="ECO:0000313" key="2">
    <source>
        <dbReference type="EMBL" id="ESK80969.1"/>
    </source>
</evidence>
<dbReference type="Proteomes" id="UP000017559">
    <property type="component" value="Unassembled WGS sequence"/>
</dbReference>
<comment type="caution">
    <text evidence="2">The sequence shown here is derived from an EMBL/GenBank/DDBJ whole genome shotgun (WGS) entry which is preliminary data.</text>
</comment>
<evidence type="ECO:0000313" key="3">
    <source>
        <dbReference type="Proteomes" id="UP000017559"/>
    </source>
</evidence>
<feature type="non-terminal residue" evidence="2">
    <location>
        <position position="1"/>
    </location>
</feature>
<keyword evidence="3" id="KW-1185">Reference proteome</keyword>
<feature type="region of interest" description="Disordered" evidence="1">
    <location>
        <begin position="177"/>
        <end position="229"/>
    </location>
</feature>
<sequence length="229" mass="25883">LCISPKHPLIAPQLATSSYICDLAKMKSTRKQKKLAKQMASKFKKTPPKHDALFGLMYNLSKFKKGSVLNGLYHGEFIFKYYQDQLTDISDFCFNCIYYYSSYHALMPEDKWQHVQGKFDYFVLYINVLHIFKGASPAFVMEVMDEWEKHVVALPIPLERAPDEDLPVGLCIAAATSYEPPAAEPDPEENSNQPQQPPTVPDQGLALPDPTPNNNTPDIDNDDAPIDNE</sequence>
<gene>
    <name evidence="2" type="ORF">Moror_7641</name>
</gene>
<evidence type="ECO:0000256" key="1">
    <source>
        <dbReference type="SAM" id="MobiDB-lite"/>
    </source>
</evidence>
<feature type="compositionally biased region" description="Acidic residues" evidence="1">
    <location>
        <begin position="219"/>
        <end position="229"/>
    </location>
</feature>
<organism evidence="2 3">
    <name type="scientific">Moniliophthora roreri (strain MCA 2997)</name>
    <name type="common">Cocoa frosty pod rot fungus</name>
    <name type="synonym">Crinipellis roreri</name>
    <dbReference type="NCBI Taxonomy" id="1381753"/>
    <lineage>
        <taxon>Eukaryota</taxon>
        <taxon>Fungi</taxon>
        <taxon>Dikarya</taxon>
        <taxon>Basidiomycota</taxon>
        <taxon>Agaricomycotina</taxon>
        <taxon>Agaricomycetes</taxon>
        <taxon>Agaricomycetidae</taxon>
        <taxon>Agaricales</taxon>
        <taxon>Marasmiineae</taxon>
        <taxon>Marasmiaceae</taxon>
        <taxon>Moniliophthora</taxon>
    </lineage>
</organism>
<reference evidence="2 3" key="1">
    <citation type="journal article" date="2014" name="BMC Genomics">
        <title>Genome and secretome analysis of the hemibiotrophic fungal pathogen, Moniliophthora roreri, which causes frosty pod rot disease of cacao: mechanisms of the biotrophic and necrotrophic phases.</title>
        <authorList>
            <person name="Meinhardt L.W."/>
            <person name="Costa G.G.L."/>
            <person name="Thomazella D.P.T."/>
            <person name="Teixeira P.J.P.L."/>
            <person name="Carazzolle M.F."/>
            <person name="Schuster S.C."/>
            <person name="Carlson J.E."/>
            <person name="Guiltinan M.J."/>
            <person name="Mieczkowski P."/>
            <person name="Farmer A."/>
            <person name="Ramaraj T."/>
            <person name="Crozier J."/>
            <person name="Davis R.E."/>
            <person name="Shao J."/>
            <person name="Melnick R.L."/>
            <person name="Pereira G.A.G."/>
            <person name="Bailey B.A."/>
        </authorList>
    </citation>
    <scope>NUCLEOTIDE SEQUENCE [LARGE SCALE GENOMIC DNA]</scope>
    <source>
        <strain evidence="2 3">MCA 2997</strain>
    </source>
</reference>
<accession>V2XN74</accession>
<dbReference type="EMBL" id="AWSO01002799">
    <property type="protein sequence ID" value="ESK80969.1"/>
    <property type="molecule type" value="Genomic_DNA"/>
</dbReference>
<dbReference type="AlphaFoldDB" id="V2XN74"/>
<protein>
    <submittedName>
        <fullName evidence="2">Uncharacterized protein</fullName>
    </submittedName>
</protein>
<dbReference type="KEGG" id="mrr:Moror_7641"/>
<dbReference type="HOGENOM" id="CLU_1212299_0_0_1"/>
<feature type="compositionally biased region" description="Low complexity" evidence="1">
    <location>
        <begin position="205"/>
        <end position="218"/>
    </location>
</feature>